<dbReference type="KEGG" id="cyj:Cyan7822_5703"/>
<dbReference type="EMBL" id="CP002199">
    <property type="protein sequence ID" value="ADN17564.1"/>
    <property type="molecule type" value="Genomic_DNA"/>
</dbReference>
<dbReference type="HOGENOM" id="CLU_2141759_0_0_3"/>
<organism evidence="1 2">
    <name type="scientific">Gloeothece verrucosa (strain PCC 7822)</name>
    <name type="common">Cyanothece sp. (strain PCC 7822)</name>
    <dbReference type="NCBI Taxonomy" id="497965"/>
    <lineage>
        <taxon>Bacteria</taxon>
        <taxon>Bacillati</taxon>
        <taxon>Cyanobacteriota</taxon>
        <taxon>Cyanophyceae</taxon>
        <taxon>Oscillatoriophycideae</taxon>
        <taxon>Chroococcales</taxon>
        <taxon>Aphanothecaceae</taxon>
        <taxon>Gloeothece</taxon>
        <taxon>Gloeothece verrucosa</taxon>
    </lineage>
</organism>
<gene>
    <name evidence="1" type="ordered locus">Cyan7822_5703</name>
</gene>
<evidence type="ECO:0000313" key="1">
    <source>
        <dbReference type="EMBL" id="ADN17564.1"/>
    </source>
</evidence>
<keyword evidence="1" id="KW-0614">Plasmid</keyword>
<name>E0UKT4_GLOV7</name>
<reference evidence="2" key="1">
    <citation type="journal article" date="2011" name="MBio">
        <title>Novel metabolic attributes of the genus Cyanothece, comprising a group of unicellular nitrogen-fixing Cyanobacteria.</title>
        <authorList>
            <person name="Bandyopadhyay A."/>
            <person name="Elvitigala T."/>
            <person name="Welsh E."/>
            <person name="Stockel J."/>
            <person name="Liberton M."/>
            <person name="Min H."/>
            <person name="Sherman L.A."/>
            <person name="Pakrasi H.B."/>
        </authorList>
    </citation>
    <scope>NUCLEOTIDE SEQUENCE [LARGE SCALE GENOMIC DNA]</scope>
    <source>
        <strain evidence="2">PCC 7822</strain>
        <plasmid evidence="2">Cy782201</plasmid>
    </source>
</reference>
<dbReference type="OrthoDB" id="429683at2"/>
<geneLocation type="plasmid" evidence="1 2">
    <name>Cy782201</name>
</geneLocation>
<protein>
    <submittedName>
        <fullName evidence="1">Uncharacterized protein</fullName>
    </submittedName>
</protein>
<dbReference type="AlphaFoldDB" id="E0UKT4"/>
<evidence type="ECO:0000313" key="2">
    <source>
        <dbReference type="Proteomes" id="UP000008206"/>
    </source>
</evidence>
<accession>E0UKT4</accession>
<sequence>MKQAKSISQSNRNLIRKFVLEAKQRQKTGEVPFTYYYKKSDNFVGSFFCGDETDEFVLFFCIDYYEQDLILELIAEHCYALNEEVLVYPLTTKAIELYETVTPENFLIVEIS</sequence>
<dbReference type="Proteomes" id="UP000008206">
    <property type="component" value="Plasmid Cy782201"/>
</dbReference>
<proteinExistence type="predicted"/>
<keyword evidence="2" id="KW-1185">Reference proteome</keyword>